<dbReference type="EMBL" id="FPBT01000016">
    <property type="protein sequence ID" value="SFU59169.1"/>
    <property type="molecule type" value="Genomic_DNA"/>
</dbReference>
<dbReference type="InterPro" id="IPR029061">
    <property type="entry name" value="THDP-binding"/>
</dbReference>
<dbReference type="GeneID" id="78355060"/>
<dbReference type="GO" id="GO:0016625">
    <property type="term" value="F:oxidoreductase activity, acting on the aldehyde or oxo group of donors, iron-sulfur protein as acceptor"/>
    <property type="evidence" value="ECO:0007669"/>
    <property type="project" value="UniProtKB-ARBA"/>
</dbReference>
<organism evidence="3 4">
    <name type="scientific">Eubacterium pyruvativorans</name>
    <dbReference type="NCBI Taxonomy" id="155865"/>
    <lineage>
        <taxon>Bacteria</taxon>
        <taxon>Bacillati</taxon>
        <taxon>Bacillota</taxon>
        <taxon>Clostridia</taxon>
        <taxon>Eubacteriales</taxon>
        <taxon>Eubacteriaceae</taxon>
        <taxon>Eubacterium</taxon>
    </lineage>
</organism>
<name>A0A1I7HF45_9FIRM</name>
<dbReference type="PANTHER" id="PTHR48084">
    <property type="entry name" value="2-OXOGLUTARATE OXIDOREDUCTASE SUBUNIT KORB-RELATED"/>
    <property type="match status" value="1"/>
</dbReference>
<gene>
    <name evidence="3" type="ORF">SAMN05216508_11611</name>
</gene>
<evidence type="ECO:0000256" key="1">
    <source>
        <dbReference type="ARBA" id="ARBA00023002"/>
    </source>
</evidence>
<proteinExistence type="predicted"/>
<dbReference type="InterPro" id="IPR051457">
    <property type="entry name" value="2-oxoacid:Fd_oxidoreductase"/>
</dbReference>
<dbReference type="PANTHER" id="PTHR48084:SF3">
    <property type="entry name" value="SUBUNIT OF PYRUVATE:FLAVODOXIN OXIDOREDUCTASE"/>
    <property type="match status" value="1"/>
</dbReference>
<dbReference type="OrthoDB" id="9775140at2"/>
<dbReference type="AlphaFoldDB" id="A0A1I7HF45"/>
<evidence type="ECO:0000259" key="2">
    <source>
        <dbReference type="Pfam" id="PF02775"/>
    </source>
</evidence>
<dbReference type="STRING" id="155865.SAMN05216515_11727"/>
<protein>
    <submittedName>
        <fullName evidence="3">2-oxoglutarate ferredoxin oxidoreductase subunit beta</fullName>
    </submittedName>
</protein>
<dbReference type="Proteomes" id="UP000198817">
    <property type="component" value="Unassembled WGS sequence"/>
</dbReference>
<accession>A0A1I7HF45</accession>
<dbReference type="Gene3D" id="3.40.50.970">
    <property type="match status" value="1"/>
</dbReference>
<dbReference type="SUPFAM" id="SSF52518">
    <property type="entry name" value="Thiamin diphosphate-binding fold (THDP-binding)"/>
    <property type="match status" value="1"/>
</dbReference>
<evidence type="ECO:0000313" key="4">
    <source>
        <dbReference type="Proteomes" id="UP000198817"/>
    </source>
</evidence>
<dbReference type="InterPro" id="IPR011766">
    <property type="entry name" value="TPP_enzyme_TPP-bd"/>
</dbReference>
<dbReference type="Pfam" id="PF02775">
    <property type="entry name" value="TPP_enzyme_C"/>
    <property type="match status" value="1"/>
</dbReference>
<evidence type="ECO:0000313" key="3">
    <source>
        <dbReference type="EMBL" id="SFU59169.1"/>
    </source>
</evidence>
<dbReference type="GO" id="GO:0030976">
    <property type="term" value="F:thiamine pyrophosphate binding"/>
    <property type="evidence" value="ECO:0007669"/>
    <property type="project" value="InterPro"/>
</dbReference>
<dbReference type="RefSeq" id="WP_090164353.1">
    <property type="nucleotide sequence ID" value="NZ_CACVNK010000017.1"/>
</dbReference>
<feature type="domain" description="Thiamine pyrophosphate enzyme TPP-binding" evidence="2">
    <location>
        <begin position="57"/>
        <end position="208"/>
    </location>
</feature>
<sequence length="251" mass="27446">MAIVYQKSKGLTDAELHYCPGCNHGIIHKLVAEVLEEMGLLDNTIGVCPVGCSVFAYNYFNVDMQEAAHGRAPAVATAIKRCRPDNTVFTYQGDGDLASIGMAEIVHAAMRGEKFTTIFVNNGIYGMTGGQMAPTTLVGQKTTTSPMGRTVTQAGMPIRMAEMLSTMDTVDYCARVCVTDIPNLNKAKKAIRTAFERQQEGRGFNFVEVLSTCPTNWGMSPIDSLHWLNDKMVAYYPLGVKKDKKAEAEVK</sequence>
<keyword evidence="1" id="KW-0560">Oxidoreductase</keyword>
<reference evidence="3 4" key="1">
    <citation type="submission" date="2016-10" db="EMBL/GenBank/DDBJ databases">
        <authorList>
            <person name="de Groot N.N."/>
        </authorList>
    </citation>
    <scope>NUCLEOTIDE SEQUENCE [LARGE SCALE GENOMIC DNA]</scope>
    <source>
        <strain evidence="3 4">KHGC13</strain>
    </source>
</reference>
<keyword evidence="4" id="KW-1185">Reference proteome</keyword>
<dbReference type="GO" id="GO:0045333">
    <property type="term" value="P:cellular respiration"/>
    <property type="evidence" value="ECO:0007669"/>
    <property type="project" value="UniProtKB-ARBA"/>
</dbReference>